<dbReference type="AlphaFoldDB" id="A0AAE0Y372"/>
<accession>A0AAE0Y372</accession>
<sequence>MTSSISTFRLCSLDPFDRGSGGGWTACARTRHLYLTVLETGRAPSNAASGELAVGEGRAVKREGSRKEKGKWATFYTEFGAIYQYMATNN</sequence>
<evidence type="ECO:0000313" key="1">
    <source>
        <dbReference type="EMBL" id="KAK3731568.1"/>
    </source>
</evidence>
<gene>
    <name evidence="1" type="ORF">RRG08_007647</name>
</gene>
<proteinExistence type="predicted"/>
<reference evidence="1" key="1">
    <citation type="journal article" date="2023" name="G3 (Bethesda)">
        <title>A reference genome for the long-term kleptoplast-retaining sea slug Elysia crispata morphotype clarki.</title>
        <authorList>
            <person name="Eastman K.E."/>
            <person name="Pendleton A.L."/>
            <person name="Shaikh M.A."/>
            <person name="Suttiyut T."/>
            <person name="Ogas R."/>
            <person name="Tomko P."/>
            <person name="Gavelis G."/>
            <person name="Widhalm J.R."/>
            <person name="Wisecaver J.H."/>
        </authorList>
    </citation>
    <scope>NUCLEOTIDE SEQUENCE</scope>
    <source>
        <strain evidence="1">ECLA1</strain>
    </source>
</reference>
<comment type="caution">
    <text evidence="1">The sequence shown here is derived from an EMBL/GenBank/DDBJ whole genome shotgun (WGS) entry which is preliminary data.</text>
</comment>
<name>A0AAE0Y372_9GAST</name>
<dbReference type="EMBL" id="JAWDGP010006995">
    <property type="protein sequence ID" value="KAK3731568.1"/>
    <property type="molecule type" value="Genomic_DNA"/>
</dbReference>
<dbReference type="Proteomes" id="UP001283361">
    <property type="component" value="Unassembled WGS sequence"/>
</dbReference>
<keyword evidence="2" id="KW-1185">Reference proteome</keyword>
<organism evidence="1 2">
    <name type="scientific">Elysia crispata</name>
    <name type="common">lettuce slug</name>
    <dbReference type="NCBI Taxonomy" id="231223"/>
    <lineage>
        <taxon>Eukaryota</taxon>
        <taxon>Metazoa</taxon>
        <taxon>Spiralia</taxon>
        <taxon>Lophotrochozoa</taxon>
        <taxon>Mollusca</taxon>
        <taxon>Gastropoda</taxon>
        <taxon>Heterobranchia</taxon>
        <taxon>Euthyneura</taxon>
        <taxon>Panpulmonata</taxon>
        <taxon>Sacoglossa</taxon>
        <taxon>Placobranchoidea</taxon>
        <taxon>Plakobranchidae</taxon>
        <taxon>Elysia</taxon>
    </lineage>
</organism>
<protein>
    <submittedName>
        <fullName evidence="1">Uncharacterized protein</fullName>
    </submittedName>
</protein>
<evidence type="ECO:0000313" key="2">
    <source>
        <dbReference type="Proteomes" id="UP001283361"/>
    </source>
</evidence>